<dbReference type="GO" id="GO:0046872">
    <property type="term" value="F:metal ion binding"/>
    <property type="evidence" value="ECO:0007669"/>
    <property type="project" value="UniProtKB-KW"/>
</dbReference>
<dbReference type="EMBL" id="JAAMCP010000017">
    <property type="protein sequence ID" value="NTF39737.1"/>
    <property type="molecule type" value="Genomic_DNA"/>
</dbReference>
<reference evidence="9 12" key="1">
    <citation type="journal article" date="2020" name="Science">
        <title>Unexpected conservation and global transmission of agrobacterial virulence plasmids.</title>
        <authorList>
            <person name="Weisberg A.J."/>
            <person name="Davis E.W. 2nd"/>
            <person name="Tabima J."/>
            <person name="Belcher M.S."/>
            <person name="Miller M."/>
            <person name="Kuo C.H."/>
            <person name="Loper J.E."/>
            <person name="Grunwald N.J."/>
            <person name="Putnam M.L."/>
            <person name="Chang J.H."/>
        </authorList>
    </citation>
    <scope>NUCLEOTIDE SEQUENCE [LARGE SCALE GENOMIC DNA]</scope>
    <source>
        <strain evidence="9 12">A19/93</strain>
    </source>
</reference>
<keyword evidence="4" id="KW-0460">Magnesium</keyword>
<dbReference type="PANTHER" id="PTHR47917:SF1">
    <property type="entry name" value="COENZYME F420:L-GLUTAMATE LIGASE"/>
    <property type="match status" value="1"/>
</dbReference>
<feature type="domain" description="Coenzyme F420:L-glutamate ligase-like" evidence="8">
    <location>
        <begin position="13"/>
        <end position="233"/>
    </location>
</feature>
<accession>A0AAE7R8Z9</accession>
<organism evidence="10 11">
    <name type="scientific">Agrobacterium rubi</name>
    <dbReference type="NCBI Taxonomy" id="28099"/>
    <lineage>
        <taxon>Bacteria</taxon>
        <taxon>Pseudomonadati</taxon>
        <taxon>Pseudomonadota</taxon>
        <taxon>Alphaproteobacteria</taxon>
        <taxon>Hyphomicrobiales</taxon>
        <taxon>Rhizobiaceae</taxon>
        <taxon>Rhizobium/Agrobacterium group</taxon>
        <taxon>Agrobacterium</taxon>
    </lineage>
</organism>
<protein>
    <submittedName>
        <fullName evidence="10">Coenzyme F420-0:L-glutamate ligase</fullName>
        <ecNumber evidence="10">6.3.2.31</ecNumber>
    </submittedName>
</protein>
<dbReference type="PANTHER" id="PTHR47917">
    <property type="match status" value="1"/>
</dbReference>
<evidence type="ECO:0000259" key="8">
    <source>
        <dbReference type="Pfam" id="PF01996"/>
    </source>
</evidence>
<dbReference type="GO" id="GO:0005525">
    <property type="term" value="F:GTP binding"/>
    <property type="evidence" value="ECO:0007669"/>
    <property type="project" value="UniProtKB-KW"/>
</dbReference>
<dbReference type="Gene3D" id="3.90.1660.10">
    <property type="entry name" value="CofE-like domain"/>
    <property type="match status" value="1"/>
</dbReference>
<sequence length="257" mass="27923">MDGRSEFIAVPGFPDVRQGDDLGELVAKALEHAECVLEDGDIIVVAQKVVSKAEGRFLHLRDIEPSPRALELASEIGSDPRKVQAVFDESTEIVRTARTRFGGLIIARHKNGWVSANAGIDESNVGREDGTILLLPEDADASAKRIGTALERSFGKQVGVLVTDTFGRPWRQGLVNITIGSYGVPPIIEWVGKPDAYGRSLNVTLQAFADEVAAAAGIFMKKDAGLPLILAKGLDWQWQDNASAQTYVRKLSEDLFR</sequence>
<reference evidence="10" key="2">
    <citation type="submission" date="2020-02" db="EMBL/GenBank/DDBJ databases">
        <title>Unexpected conservation and global transmission of agrobacterial virulence plasmids.</title>
        <authorList>
            <person name="Weisberg A.J."/>
            <person name="Davis E.W. II"/>
            <person name="Tabima J.R."/>
            <person name="Belcher M.S."/>
            <person name="Miller M."/>
            <person name="Kuo C.-H."/>
            <person name="Loper J.E."/>
            <person name="Grunwald N.J."/>
            <person name="Putnam M.L."/>
            <person name="Chang J.H."/>
        </authorList>
    </citation>
    <scope>NUCLEOTIDE SEQUENCE</scope>
    <source>
        <strain evidence="10">W2/73</strain>
        <plasmid evidence="10">pW2_73_1</plasmid>
    </source>
</reference>
<dbReference type="GO" id="GO:0052618">
    <property type="term" value="F:coenzyme F420-0:L-glutamate ligase activity"/>
    <property type="evidence" value="ECO:0007669"/>
    <property type="project" value="UniProtKB-EC"/>
</dbReference>
<keyword evidence="5" id="KW-0630">Potassium</keyword>
<keyword evidence="2" id="KW-0479">Metal-binding</keyword>
<evidence type="ECO:0000313" key="9">
    <source>
        <dbReference type="EMBL" id="NTF39737.1"/>
    </source>
</evidence>
<keyword evidence="3" id="KW-0547">Nucleotide-binding</keyword>
<keyword evidence="6" id="KW-0342">GTP-binding</keyword>
<evidence type="ECO:0000256" key="5">
    <source>
        <dbReference type="ARBA" id="ARBA00022958"/>
    </source>
</evidence>
<dbReference type="AlphaFoldDB" id="A0AAE7R8Z9"/>
<dbReference type="NCBIfam" id="TIGR01916">
    <property type="entry name" value="F420_cofE"/>
    <property type="match status" value="1"/>
</dbReference>
<evidence type="ECO:0000256" key="6">
    <source>
        <dbReference type="ARBA" id="ARBA00023134"/>
    </source>
</evidence>
<dbReference type="Proteomes" id="UP000822331">
    <property type="component" value="Unassembled WGS sequence"/>
</dbReference>
<dbReference type="KEGG" id="arui:G6M88_23500"/>
<evidence type="ECO:0000256" key="7">
    <source>
        <dbReference type="ARBA" id="ARBA00023211"/>
    </source>
</evidence>
<proteinExistence type="predicted"/>
<geneLocation type="plasmid" evidence="10 11">
    <name>pW2_73_1</name>
</geneLocation>
<dbReference type="InterPro" id="IPR002847">
    <property type="entry name" value="F420-0_gamma-glut_ligase-dom"/>
</dbReference>
<dbReference type="InterPro" id="IPR008225">
    <property type="entry name" value="F420-0_g-glutamyl_ligase"/>
</dbReference>
<evidence type="ECO:0000256" key="2">
    <source>
        <dbReference type="ARBA" id="ARBA00022723"/>
    </source>
</evidence>
<dbReference type="Proteomes" id="UP000663912">
    <property type="component" value="Plasmid pW2_73_1"/>
</dbReference>
<dbReference type="SUPFAM" id="SSF144010">
    <property type="entry name" value="CofE-like"/>
    <property type="match status" value="1"/>
</dbReference>
<evidence type="ECO:0000313" key="11">
    <source>
        <dbReference type="Proteomes" id="UP000663912"/>
    </source>
</evidence>
<evidence type="ECO:0000256" key="4">
    <source>
        <dbReference type="ARBA" id="ARBA00022842"/>
    </source>
</evidence>
<evidence type="ECO:0000256" key="1">
    <source>
        <dbReference type="ARBA" id="ARBA00022598"/>
    </source>
</evidence>
<dbReference type="Pfam" id="PF01996">
    <property type="entry name" value="F420_ligase"/>
    <property type="match status" value="1"/>
</dbReference>
<keyword evidence="1 10" id="KW-0436">Ligase</keyword>
<evidence type="ECO:0000256" key="3">
    <source>
        <dbReference type="ARBA" id="ARBA00022741"/>
    </source>
</evidence>
<evidence type="ECO:0000313" key="12">
    <source>
        <dbReference type="Proteomes" id="UP000822331"/>
    </source>
</evidence>
<dbReference type="Gene3D" id="3.30.1330.100">
    <property type="entry name" value="CofE-like"/>
    <property type="match status" value="1"/>
</dbReference>
<evidence type="ECO:0000313" key="10">
    <source>
        <dbReference type="EMBL" id="QTG03494.1"/>
    </source>
</evidence>
<keyword evidence="7" id="KW-0464">Manganese</keyword>
<gene>
    <name evidence="10" type="primary">cofE</name>
    <name evidence="9" type="ORF">G6L72_23905</name>
    <name evidence="10" type="ORF">G6M88_23500</name>
</gene>
<name>A0AAE7R8Z9_9HYPH</name>
<dbReference type="EMBL" id="CP049208">
    <property type="protein sequence ID" value="QTG03494.1"/>
    <property type="molecule type" value="Genomic_DNA"/>
</dbReference>
<keyword evidence="12" id="KW-1185">Reference proteome</keyword>
<keyword evidence="10" id="KW-0614">Plasmid</keyword>
<dbReference type="EC" id="6.3.2.31" evidence="10"/>